<dbReference type="GO" id="GO:0009245">
    <property type="term" value="P:lipid A biosynthetic process"/>
    <property type="evidence" value="ECO:0007669"/>
    <property type="project" value="UniProtKB-UniRule"/>
</dbReference>
<dbReference type="AlphaFoldDB" id="A0A377QY67"/>
<dbReference type="PANTHER" id="PTHR42724">
    <property type="entry name" value="TETRAACYLDISACCHARIDE 4'-KINASE"/>
    <property type="match status" value="1"/>
</dbReference>
<evidence type="ECO:0000256" key="7">
    <source>
        <dbReference type="ARBA" id="ARBA00022679"/>
    </source>
</evidence>
<evidence type="ECO:0000256" key="10">
    <source>
        <dbReference type="ARBA" id="ARBA00022840"/>
    </source>
</evidence>
<evidence type="ECO:0000256" key="9">
    <source>
        <dbReference type="ARBA" id="ARBA00022777"/>
    </source>
</evidence>
<keyword evidence="10 13" id="KW-0067">ATP-binding</keyword>
<dbReference type="Pfam" id="PF02606">
    <property type="entry name" value="LpxK"/>
    <property type="match status" value="1"/>
</dbReference>
<comment type="pathway">
    <text evidence="2 13">Glycolipid biosynthesis; lipid IV(A) biosynthesis; lipid IV(A) from (3R)-3-hydroxytetradecanoyl-[acyl-carrier-protein] and UDP-N-acetyl-alpha-D-glucosamine: step 6/6.</text>
</comment>
<sequence>MPKLHQLIERHWRSPSLPLTLLLWPLSRLFQTASSLRRRLYRTGRLKSEKLPVPVIVVGNIHAGGTGKTPIVAALAEGLRRYGLKVGIISRGYGRKDGGIHVLNENSTAAEAGDEPLMLYRQTAVPTAVGSRRAEAARALLAAHPDLDAIISDDGLQHYALARDIEAAVFPAADLGRNPDLLPNGGLREPLSRLADVDFVIVSGGADTDAASAAAQLGLPPEKVCVSSLQSGTIYRLARPADTFDTGRLKNADTAALAGIARPERFFQSLRAIGIKPCHTVALPDHAALTAADLPEADAVFLTEKDAVKLTAAPVPENVWVLPVRAIIRPDLAAEIAGRLKKPSTKPKG</sequence>
<dbReference type="GO" id="GO:0005524">
    <property type="term" value="F:ATP binding"/>
    <property type="evidence" value="ECO:0007669"/>
    <property type="project" value="UniProtKB-UniRule"/>
</dbReference>
<evidence type="ECO:0000256" key="5">
    <source>
        <dbReference type="ARBA" id="ARBA00022516"/>
    </source>
</evidence>
<dbReference type="InterPro" id="IPR027417">
    <property type="entry name" value="P-loop_NTPase"/>
</dbReference>
<evidence type="ECO:0000256" key="11">
    <source>
        <dbReference type="ARBA" id="ARBA00023098"/>
    </source>
</evidence>
<evidence type="ECO:0000256" key="12">
    <source>
        <dbReference type="ARBA" id="ARBA00029757"/>
    </source>
</evidence>
<keyword evidence="7 13" id="KW-0808">Transferase</keyword>
<evidence type="ECO:0000256" key="8">
    <source>
        <dbReference type="ARBA" id="ARBA00022741"/>
    </source>
</evidence>
<dbReference type="EC" id="2.7.1.130" evidence="3 13"/>
<organism evidence="14 15">
    <name type="scientific">Kingella potus</name>
    <dbReference type="NCBI Taxonomy" id="265175"/>
    <lineage>
        <taxon>Bacteria</taxon>
        <taxon>Pseudomonadati</taxon>
        <taxon>Pseudomonadota</taxon>
        <taxon>Betaproteobacteria</taxon>
        <taxon>Neisseriales</taxon>
        <taxon>Neisseriaceae</taxon>
        <taxon>Kingella</taxon>
    </lineage>
</organism>
<evidence type="ECO:0000313" key="14">
    <source>
        <dbReference type="EMBL" id="STQ99952.1"/>
    </source>
</evidence>
<evidence type="ECO:0000256" key="3">
    <source>
        <dbReference type="ARBA" id="ARBA00012071"/>
    </source>
</evidence>
<keyword evidence="5 13" id="KW-0444">Lipid biosynthesis</keyword>
<dbReference type="EMBL" id="UGJJ01000001">
    <property type="protein sequence ID" value="STQ99952.1"/>
    <property type="molecule type" value="Genomic_DNA"/>
</dbReference>
<gene>
    <name evidence="13 14" type="primary">lpxK</name>
    <name evidence="14" type="ORF">NCTC13336_00140</name>
</gene>
<dbReference type="NCBIfam" id="TIGR00682">
    <property type="entry name" value="lpxK"/>
    <property type="match status" value="1"/>
</dbReference>
<dbReference type="SUPFAM" id="SSF52540">
    <property type="entry name" value="P-loop containing nucleoside triphosphate hydrolases"/>
    <property type="match status" value="1"/>
</dbReference>
<dbReference type="HAMAP" id="MF_00409">
    <property type="entry name" value="LpxK"/>
    <property type="match status" value="1"/>
</dbReference>
<name>A0A377QY67_9NEIS</name>
<dbReference type="GO" id="GO:0005886">
    <property type="term" value="C:plasma membrane"/>
    <property type="evidence" value="ECO:0007669"/>
    <property type="project" value="TreeGrafter"/>
</dbReference>
<proteinExistence type="inferred from homology"/>
<protein>
    <recommendedName>
        <fullName evidence="4 13">Tetraacyldisaccharide 4'-kinase</fullName>
        <ecNumber evidence="3 13">2.7.1.130</ecNumber>
    </recommendedName>
    <alternativeName>
        <fullName evidence="12 13">Lipid A 4'-kinase</fullName>
    </alternativeName>
</protein>
<evidence type="ECO:0000256" key="13">
    <source>
        <dbReference type="HAMAP-Rule" id="MF_00409"/>
    </source>
</evidence>
<comment type="catalytic activity">
    <reaction evidence="13">
        <text>a lipid A disaccharide + ATP = a lipid IVA + ADP + H(+)</text>
        <dbReference type="Rhea" id="RHEA:67840"/>
        <dbReference type="ChEBI" id="CHEBI:15378"/>
        <dbReference type="ChEBI" id="CHEBI:30616"/>
        <dbReference type="ChEBI" id="CHEBI:176343"/>
        <dbReference type="ChEBI" id="CHEBI:176425"/>
        <dbReference type="ChEBI" id="CHEBI:456216"/>
        <dbReference type="EC" id="2.7.1.130"/>
    </reaction>
</comment>
<keyword evidence="15" id="KW-1185">Reference proteome</keyword>
<feature type="binding site" evidence="13">
    <location>
        <begin position="62"/>
        <end position="69"/>
    </location>
    <ligand>
        <name>ATP</name>
        <dbReference type="ChEBI" id="CHEBI:30616"/>
    </ligand>
</feature>
<keyword evidence="11 13" id="KW-0443">Lipid metabolism</keyword>
<dbReference type="PANTHER" id="PTHR42724:SF1">
    <property type="entry name" value="TETRAACYLDISACCHARIDE 4'-KINASE, MITOCHONDRIAL-RELATED"/>
    <property type="match status" value="1"/>
</dbReference>
<comment type="similarity">
    <text evidence="13">Belongs to the LpxK family.</text>
</comment>
<evidence type="ECO:0000256" key="2">
    <source>
        <dbReference type="ARBA" id="ARBA00004870"/>
    </source>
</evidence>
<keyword evidence="9 13" id="KW-0418">Kinase</keyword>
<evidence type="ECO:0000256" key="4">
    <source>
        <dbReference type="ARBA" id="ARBA00016436"/>
    </source>
</evidence>
<keyword evidence="6 13" id="KW-0441">Lipid A biosynthesis</keyword>
<evidence type="ECO:0000313" key="15">
    <source>
        <dbReference type="Proteomes" id="UP000254293"/>
    </source>
</evidence>
<reference evidence="14 15" key="1">
    <citation type="submission" date="2018-06" db="EMBL/GenBank/DDBJ databases">
        <authorList>
            <consortium name="Pathogen Informatics"/>
            <person name="Doyle S."/>
        </authorList>
    </citation>
    <scope>NUCLEOTIDE SEQUENCE [LARGE SCALE GENOMIC DNA]</scope>
    <source>
        <strain evidence="14 15">NCTC13336</strain>
    </source>
</reference>
<dbReference type="GO" id="GO:0009244">
    <property type="term" value="P:lipopolysaccharide core region biosynthetic process"/>
    <property type="evidence" value="ECO:0007669"/>
    <property type="project" value="TreeGrafter"/>
</dbReference>
<comment type="function">
    <text evidence="1 13">Transfers the gamma-phosphate of ATP to the 4'-position of a tetraacyldisaccharide 1-phosphate intermediate (termed DS-1-P) to form tetraacyldisaccharide 1,4'-bis-phosphate (lipid IVA).</text>
</comment>
<dbReference type="Proteomes" id="UP000254293">
    <property type="component" value="Unassembled WGS sequence"/>
</dbReference>
<evidence type="ECO:0000256" key="1">
    <source>
        <dbReference type="ARBA" id="ARBA00002274"/>
    </source>
</evidence>
<dbReference type="InterPro" id="IPR003758">
    <property type="entry name" value="LpxK"/>
</dbReference>
<dbReference type="UniPathway" id="UPA00359">
    <property type="reaction ID" value="UER00482"/>
</dbReference>
<dbReference type="OrthoDB" id="9766423at2"/>
<dbReference type="GO" id="GO:0009029">
    <property type="term" value="F:lipid-A 4'-kinase activity"/>
    <property type="evidence" value="ECO:0007669"/>
    <property type="project" value="UniProtKB-UniRule"/>
</dbReference>
<evidence type="ECO:0000256" key="6">
    <source>
        <dbReference type="ARBA" id="ARBA00022556"/>
    </source>
</evidence>
<dbReference type="RefSeq" id="WP_115307297.1">
    <property type="nucleotide sequence ID" value="NZ_UGJJ01000001.1"/>
</dbReference>
<keyword evidence="8 13" id="KW-0547">Nucleotide-binding</keyword>
<accession>A0A377QY67</accession>